<accession>A0AAV1JCD2</accession>
<evidence type="ECO:0000256" key="9">
    <source>
        <dbReference type="PROSITE-ProRule" id="PRU00221"/>
    </source>
</evidence>
<dbReference type="PANTHER" id="PTHR16288:SF0">
    <property type="entry name" value="TRNA (GUANINE-N(7)-)-METHYLTRANSFERASE NON-CATALYTIC SUBUNIT WDR4"/>
    <property type="match status" value="1"/>
</dbReference>
<keyword evidence="5 8" id="KW-0539">Nucleus</keyword>
<comment type="subcellular location">
    <subcellularLocation>
        <location evidence="1 8">Nucleus</location>
    </subcellularLocation>
</comment>
<dbReference type="PROSITE" id="PS50082">
    <property type="entry name" value="WD_REPEATS_2"/>
    <property type="match status" value="1"/>
</dbReference>
<evidence type="ECO:0008006" key="12">
    <source>
        <dbReference type="Google" id="ProtNLM"/>
    </source>
</evidence>
<organism evidence="10 11">
    <name type="scientific">Leptosia nina</name>
    <dbReference type="NCBI Taxonomy" id="320188"/>
    <lineage>
        <taxon>Eukaryota</taxon>
        <taxon>Metazoa</taxon>
        <taxon>Ecdysozoa</taxon>
        <taxon>Arthropoda</taxon>
        <taxon>Hexapoda</taxon>
        <taxon>Insecta</taxon>
        <taxon>Pterygota</taxon>
        <taxon>Neoptera</taxon>
        <taxon>Endopterygota</taxon>
        <taxon>Lepidoptera</taxon>
        <taxon>Glossata</taxon>
        <taxon>Ditrysia</taxon>
        <taxon>Papilionoidea</taxon>
        <taxon>Pieridae</taxon>
        <taxon>Pierinae</taxon>
        <taxon>Leptosia</taxon>
    </lineage>
</organism>
<evidence type="ECO:0000256" key="1">
    <source>
        <dbReference type="ARBA" id="ARBA00004123"/>
    </source>
</evidence>
<evidence type="ECO:0000313" key="11">
    <source>
        <dbReference type="Proteomes" id="UP001497472"/>
    </source>
</evidence>
<dbReference type="GO" id="GO:0005634">
    <property type="term" value="C:nucleus"/>
    <property type="evidence" value="ECO:0007669"/>
    <property type="project" value="UniProtKB-SubCell"/>
</dbReference>
<dbReference type="SUPFAM" id="SSF50978">
    <property type="entry name" value="WD40 repeat-like"/>
    <property type="match status" value="1"/>
</dbReference>
<proteinExistence type="inferred from homology"/>
<dbReference type="InterPro" id="IPR028884">
    <property type="entry name" value="Trm82"/>
</dbReference>
<evidence type="ECO:0000256" key="5">
    <source>
        <dbReference type="ARBA" id="ARBA00023242"/>
    </source>
</evidence>
<evidence type="ECO:0000256" key="8">
    <source>
        <dbReference type="HAMAP-Rule" id="MF_03056"/>
    </source>
</evidence>
<keyword evidence="4 8" id="KW-0677">Repeat</keyword>
<dbReference type="SMART" id="SM00320">
    <property type="entry name" value="WD40"/>
    <property type="match status" value="4"/>
</dbReference>
<dbReference type="EMBL" id="CAVLEF010000007">
    <property type="protein sequence ID" value="CAK1546164.1"/>
    <property type="molecule type" value="Genomic_DNA"/>
</dbReference>
<gene>
    <name evidence="10" type="ORF">LNINA_LOCUS5761</name>
</gene>
<dbReference type="AlphaFoldDB" id="A0AAV1JCD2"/>
<dbReference type="Proteomes" id="UP001497472">
    <property type="component" value="Unassembled WGS sequence"/>
</dbReference>
<sequence length="371" mass="42331">MNCICVANNIIAVSRGSLIDFYIEEKHKVLKIQDATGADDDICDMDFSNDQKYVALLTSSKKLYTYKFPSLECVKSFLLPRSASKVRFGAEKNNIFVADKTGDVLLYKIDNDEGGVKLLGHLSLLLNVLQSKDGNYLITSDRDEKIRVSCYPHTYNIQTYCLGHKEFVNHLEFLPHNEKYLLSASGDGTIKCWDYAIGHNCCTIDTRTDVSDQSLQEDFKKMMDDDGIEVDGLPIVHFSTTKLNDTTSLIAVSLHSSHNVLIYTLETSDCKFKHNLLERVSLEGHPGCLKLSETSLFVYDNDTSKLTRFNFTNKNNKTTLIKGHTINMFTEHNTDSIVKTDYEHIKVLFKRKFDNVQEYQERKRNRLVKAT</sequence>
<keyword evidence="11" id="KW-1185">Reference proteome</keyword>
<dbReference type="InterPro" id="IPR001680">
    <property type="entry name" value="WD40_rpt"/>
</dbReference>
<dbReference type="Gene3D" id="2.130.10.10">
    <property type="entry name" value="YVTN repeat-like/Quinoprotein amine dehydrogenase"/>
    <property type="match status" value="1"/>
</dbReference>
<comment type="pathway">
    <text evidence="8">tRNA modification; N(7)-methylguanine-tRNA biosynthesis.</text>
</comment>
<name>A0AAV1JCD2_9NEOP</name>
<dbReference type="GO" id="GO:0005829">
    <property type="term" value="C:cytosol"/>
    <property type="evidence" value="ECO:0007669"/>
    <property type="project" value="TreeGrafter"/>
</dbReference>
<comment type="function">
    <text evidence="6">Required for the Mettl1-dependent formation of N(7)-methylguanine at position 46 (m7G46) in tRNA. In the Mettl1-wuho methyltransferase complex, it is required to stabilize and induce conformational changes of the catalytic subunit. Required for binding of nanos mRNA and repression of translation by the mei-P26-bgcn-bam-sxl complex. May cooperate with mei-P26 and nanos to derepress the BMP signaling pathway. May cooperate with mei-P26 to suppress expression of a subset of microRNAs. May cooperate with mei-P26 to regulate bam expression levels in germline cells during gametogenesis. Required to promote mitosis to meiosis transition during gametogenesis. May regulate germline cell division in part by regulating ribosome biogenesis.</text>
</comment>
<dbReference type="InterPro" id="IPR036322">
    <property type="entry name" value="WD40_repeat_dom_sf"/>
</dbReference>
<evidence type="ECO:0000256" key="2">
    <source>
        <dbReference type="ARBA" id="ARBA00022574"/>
    </source>
</evidence>
<comment type="similarity">
    <text evidence="8">Belongs to the WD repeat TRM82 family.</text>
</comment>
<evidence type="ECO:0000313" key="10">
    <source>
        <dbReference type="EMBL" id="CAK1546164.1"/>
    </source>
</evidence>
<evidence type="ECO:0000256" key="4">
    <source>
        <dbReference type="ARBA" id="ARBA00022737"/>
    </source>
</evidence>
<dbReference type="HAMAP" id="MF_03056">
    <property type="entry name" value="TRM82"/>
    <property type="match status" value="1"/>
</dbReference>
<comment type="function">
    <text evidence="8">Required for the formation of N(7)-methylguanine at position 46 (m7G46) in tRNA. In the complex, it is required to stabilize and induce conformational changes of the catalytic subunit.</text>
</comment>
<reference evidence="10 11" key="1">
    <citation type="submission" date="2023-11" db="EMBL/GenBank/DDBJ databases">
        <authorList>
            <person name="Okamura Y."/>
        </authorList>
    </citation>
    <scope>NUCLEOTIDE SEQUENCE [LARGE SCALE GENOMIC DNA]</scope>
</reference>
<dbReference type="PANTHER" id="PTHR16288">
    <property type="entry name" value="WD40 REPEAT PROTEIN 4"/>
    <property type="match status" value="1"/>
</dbReference>
<dbReference type="GO" id="GO:0043527">
    <property type="term" value="C:tRNA methyltransferase complex"/>
    <property type="evidence" value="ECO:0007669"/>
    <property type="project" value="TreeGrafter"/>
</dbReference>
<feature type="repeat" description="WD" evidence="9">
    <location>
        <begin position="161"/>
        <end position="194"/>
    </location>
</feature>
<evidence type="ECO:0000256" key="6">
    <source>
        <dbReference type="ARBA" id="ARBA00093337"/>
    </source>
</evidence>
<comment type="subunit">
    <text evidence="7">Forms a heterodimer with the catalytic subunit Mettl1. Interacts with mei-P26 and weakly interacts with bgcn; required for the function or formation of the mei-P26-bgcn-bam-sxl complex. Interacts with nanos; may be involved in mei-P26-dependent derepression of the BMP signaling pathway. Interacts with Myc; the interaction may be mediated by mei-P26 and may be involved in the regulation of ribosome biogenesis.</text>
</comment>
<evidence type="ECO:0000256" key="7">
    <source>
        <dbReference type="ARBA" id="ARBA00093542"/>
    </source>
</evidence>
<dbReference type="PROSITE" id="PS50294">
    <property type="entry name" value="WD_REPEATS_REGION"/>
    <property type="match status" value="1"/>
</dbReference>
<dbReference type="Pfam" id="PF00400">
    <property type="entry name" value="WD40"/>
    <property type="match status" value="1"/>
</dbReference>
<keyword evidence="3 8" id="KW-0819">tRNA processing</keyword>
<dbReference type="InterPro" id="IPR015943">
    <property type="entry name" value="WD40/YVTN_repeat-like_dom_sf"/>
</dbReference>
<dbReference type="GO" id="GO:0106004">
    <property type="term" value="P:tRNA (guanine-N7)-methylation"/>
    <property type="evidence" value="ECO:0007669"/>
    <property type="project" value="UniProtKB-UniRule"/>
</dbReference>
<keyword evidence="2 8" id="KW-0853">WD repeat</keyword>
<evidence type="ECO:0000256" key="3">
    <source>
        <dbReference type="ARBA" id="ARBA00022694"/>
    </source>
</evidence>
<comment type="caution">
    <text evidence="10">The sequence shown here is derived from an EMBL/GenBank/DDBJ whole genome shotgun (WGS) entry which is preliminary data.</text>
</comment>
<protein>
    <recommendedName>
        <fullName evidence="12">tRNA (guanine-N(7)-)-methyltransferase non-catalytic subunit wuho</fullName>
    </recommendedName>
</protein>